<dbReference type="PANTHER" id="PTHR34413">
    <property type="entry name" value="PROPHAGE TAIL FIBER ASSEMBLY PROTEIN HOMOLOG TFAE-RELATED-RELATED"/>
    <property type="match status" value="1"/>
</dbReference>
<sequence>MMIKHGSAEKVRFDIAGLLKPPQRLKVSEAITRYVWTKGPSGNYQPWDPEVAPYILEPLDLLNSRKYRGVIFAGPARTAKTNALVDGFLGYDVKCDPSQFLIVQMSKEKASEFSKTRITPMLENSPKLRECISPRGHDNNIFDRRFRSGNFLKIGHPSKRILSGSDFRRVVLTDYDKHPRDIGGEGEAWGMALKRTQTFGSRGMCVAEGSPGFEVIDPKWKATTENPHEAPPTVGILSLYNIGDRRLLYWQCPECQMYFPARFEYLDWDKEETDIKAASETVVCNCPICGICGSNAIPPSEKARMMNSAVWVPEGCKVDKFGQLEGEPRRSDFASFWMEGPAAAFQTWQQLVFNLLSALQIFEKTNNEGPLRLAVNTDIGRPFLSHIRAEARTSDSLKDRAEETVKRTIPLRARFSTASVDVQGGKKRRFVVQVHAYGEGMEKWVVDRYNIRHSERKDDDGNFLPIDPSAYPEDWDLLIDQVINKSYPLADDSGRRLAPLLAAIDIGGEKGTSGQTSVTDQAYKFYRRAKRNGHHRRIMLVKGASGKQQSLIKESFPDNTRRKDRKASAAGDVPIYLLATNELKDQIANALSRETPGPGYIHFPDWLGEWFFDELTYEVRNANGVWEKPGKGANEAFDLCCYSLAAAIHKGAHKIVDWDNAPAWARPLDQNSEVLTDERSPANVPPRRRRSGRRTRFKIG</sequence>
<evidence type="ECO:0000259" key="3">
    <source>
        <dbReference type="Pfam" id="PF20454"/>
    </source>
</evidence>
<feature type="domain" description="Terminase large subunit GpA endonuclease" evidence="3">
    <location>
        <begin position="334"/>
        <end position="655"/>
    </location>
</feature>
<name>A0A142BA63_9GAMM</name>
<dbReference type="InterPro" id="IPR046453">
    <property type="entry name" value="GpA_ATPase"/>
</dbReference>
<dbReference type="PATRIC" id="fig|570277.3.peg.1590"/>
<evidence type="ECO:0000256" key="1">
    <source>
        <dbReference type="SAM" id="MobiDB-lite"/>
    </source>
</evidence>
<protein>
    <submittedName>
        <fullName evidence="4">DNA packaging protein of prophage (Terminase large subunit)</fullName>
    </submittedName>
</protein>
<dbReference type="InterPro" id="IPR008866">
    <property type="entry name" value="Phage_lambda_GpA-like"/>
</dbReference>
<reference evidence="4 5" key="1">
    <citation type="journal article" date="2016" name="Front. Microbiol.">
        <title>Genomic Insight into the Host-Endosymbiont Relationship of Endozoicomonas montiporae CL-33(T) with its Coral Host.</title>
        <authorList>
            <person name="Ding J.-Y."/>
            <person name="Shiu J.-H."/>
            <person name="Chen W.-M."/>
            <person name="Chiang Y.-R."/>
            <person name="Tang S.-L."/>
        </authorList>
    </citation>
    <scope>NUCLEOTIDE SEQUENCE [LARGE SCALE GENOMIC DNA]</scope>
    <source>
        <strain evidence="4 5">CL-33</strain>
    </source>
</reference>
<dbReference type="Proteomes" id="UP000071065">
    <property type="component" value="Chromosome"/>
</dbReference>
<accession>A0A142BA63</accession>
<dbReference type="AlphaFoldDB" id="A0A142BA63"/>
<dbReference type="Gene3D" id="3.40.50.300">
    <property type="entry name" value="P-loop containing nucleotide triphosphate hydrolases"/>
    <property type="match status" value="1"/>
</dbReference>
<feature type="region of interest" description="Disordered" evidence="1">
    <location>
        <begin position="672"/>
        <end position="700"/>
    </location>
</feature>
<evidence type="ECO:0000259" key="2">
    <source>
        <dbReference type="Pfam" id="PF05876"/>
    </source>
</evidence>
<dbReference type="GO" id="GO:0016887">
    <property type="term" value="F:ATP hydrolysis activity"/>
    <property type="evidence" value="ECO:0007669"/>
    <property type="project" value="InterPro"/>
</dbReference>
<evidence type="ECO:0000313" key="4">
    <source>
        <dbReference type="EMBL" id="AMO55639.1"/>
    </source>
</evidence>
<gene>
    <name evidence="4" type="primary">terL</name>
    <name evidence="4" type="ORF">EZMO1_1470</name>
</gene>
<dbReference type="STRING" id="570277.EZMO1_1470"/>
<dbReference type="HAMAP" id="MF_04144">
    <property type="entry name" value="TERL_LAMBDA"/>
    <property type="match status" value="1"/>
</dbReference>
<organism evidence="4 5">
    <name type="scientific">Endozoicomonas montiporae CL-33</name>
    <dbReference type="NCBI Taxonomy" id="570277"/>
    <lineage>
        <taxon>Bacteria</taxon>
        <taxon>Pseudomonadati</taxon>
        <taxon>Pseudomonadota</taxon>
        <taxon>Gammaproteobacteria</taxon>
        <taxon>Oceanospirillales</taxon>
        <taxon>Endozoicomonadaceae</taxon>
        <taxon>Endozoicomonas</taxon>
    </lineage>
</organism>
<evidence type="ECO:0000313" key="5">
    <source>
        <dbReference type="Proteomes" id="UP000071065"/>
    </source>
</evidence>
<dbReference type="InterPro" id="IPR051220">
    <property type="entry name" value="TFA_Chaperone"/>
</dbReference>
<proteinExistence type="inferred from homology"/>
<dbReference type="InterPro" id="IPR046454">
    <property type="entry name" value="GpA_endonuclease"/>
</dbReference>
<dbReference type="GO" id="GO:0005524">
    <property type="term" value="F:ATP binding"/>
    <property type="evidence" value="ECO:0007669"/>
    <property type="project" value="InterPro"/>
</dbReference>
<dbReference type="GO" id="GO:0004519">
    <property type="term" value="F:endonuclease activity"/>
    <property type="evidence" value="ECO:0007669"/>
    <property type="project" value="InterPro"/>
</dbReference>
<dbReference type="RefSeq" id="WP_051789698.1">
    <property type="nucleotide sequence ID" value="NZ_CP013251.1"/>
</dbReference>
<dbReference type="Pfam" id="PF20454">
    <property type="entry name" value="GpA_nuclease"/>
    <property type="match status" value="1"/>
</dbReference>
<dbReference type="EMBL" id="CP013251">
    <property type="protein sequence ID" value="AMO55639.1"/>
    <property type="molecule type" value="Genomic_DNA"/>
</dbReference>
<dbReference type="PANTHER" id="PTHR34413:SF2">
    <property type="entry name" value="PROPHAGE TAIL FIBER ASSEMBLY PROTEIN HOMOLOG TFAE-RELATED"/>
    <property type="match status" value="1"/>
</dbReference>
<feature type="compositionally biased region" description="Basic residues" evidence="1">
    <location>
        <begin position="686"/>
        <end position="700"/>
    </location>
</feature>
<dbReference type="InterPro" id="IPR027417">
    <property type="entry name" value="P-loop_NTPase"/>
</dbReference>
<feature type="domain" description="Phage terminase large subunit GpA ATPase" evidence="2">
    <location>
        <begin position="43"/>
        <end position="311"/>
    </location>
</feature>
<dbReference type="Pfam" id="PF05876">
    <property type="entry name" value="GpA_ATPase"/>
    <property type="match status" value="1"/>
</dbReference>
<dbReference type="OrthoDB" id="5181253at2"/>
<dbReference type="KEGG" id="emp:EZMO1_1470"/>